<dbReference type="PATRIC" id="fig|1423778.4.peg.1789"/>
<keyword evidence="2" id="KW-1185">Reference proteome</keyword>
<accession>A0A0R1RN42</accession>
<evidence type="ECO:0000313" key="1">
    <source>
        <dbReference type="EMBL" id="KRL54947.1"/>
    </source>
</evidence>
<sequence>MENELADFDLDEKNVLINLHWPMEAFEKADYFRFHEVLAAKEKEDRLVDPMSLL</sequence>
<dbReference type="Proteomes" id="UP000051697">
    <property type="component" value="Unassembled WGS sequence"/>
</dbReference>
<protein>
    <submittedName>
        <fullName evidence="1">Uncharacterized protein</fullName>
    </submittedName>
</protein>
<dbReference type="EMBL" id="AZFE01000032">
    <property type="protein sequence ID" value="KRL54947.1"/>
    <property type="molecule type" value="Genomic_DNA"/>
</dbReference>
<gene>
    <name evidence="1" type="ORF">FC70_GL001750</name>
</gene>
<reference evidence="1 2" key="1">
    <citation type="journal article" date="2015" name="Genome Announc.">
        <title>Expanding the biotechnology potential of lactobacilli through comparative genomics of 213 strains and associated genera.</title>
        <authorList>
            <person name="Sun Z."/>
            <person name="Harris H.M."/>
            <person name="McCann A."/>
            <person name="Guo C."/>
            <person name="Argimon S."/>
            <person name="Zhang W."/>
            <person name="Yang X."/>
            <person name="Jeffery I.B."/>
            <person name="Cooney J.C."/>
            <person name="Kagawa T.F."/>
            <person name="Liu W."/>
            <person name="Song Y."/>
            <person name="Salvetti E."/>
            <person name="Wrobel A."/>
            <person name="Rasinkangas P."/>
            <person name="Parkhill J."/>
            <person name="Rea M.C."/>
            <person name="O'Sullivan O."/>
            <person name="Ritari J."/>
            <person name="Douillard F.P."/>
            <person name="Paul Ross R."/>
            <person name="Yang R."/>
            <person name="Briner A.E."/>
            <person name="Felis G.E."/>
            <person name="de Vos W.M."/>
            <person name="Barrangou R."/>
            <person name="Klaenhammer T.R."/>
            <person name="Caufield P.W."/>
            <person name="Cui Y."/>
            <person name="Zhang H."/>
            <person name="O'Toole P.W."/>
        </authorList>
    </citation>
    <scope>NUCLEOTIDE SEQUENCE [LARGE SCALE GENOMIC DNA]</scope>
    <source>
        <strain evidence="1 2">DSM 15707</strain>
    </source>
</reference>
<dbReference type="STRING" id="1423778.FC70_GL001750"/>
<evidence type="ECO:0000313" key="2">
    <source>
        <dbReference type="Proteomes" id="UP000051697"/>
    </source>
</evidence>
<comment type="caution">
    <text evidence="1">The sequence shown here is derived from an EMBL/GenBank/DDBJ whole genome shotgun (WGS) entry which is preliminary data.</text>
</comment>
<proteinExistence type="predicted"/>
<name>A0A0R1RN42_9LACO</name>
<dbReference type="KEGG" id="lol:LACOL_0828"/>
<organism evidence="1 2">
    <name type="scientific">Paucilactobacillus oligofermentans DSM 15707 = LMG 22743</name>
    <dbReference type="NCBI Taxonomy" id="1423778"/>
    <lineage>
        <taxon>Bacteria</taxon>
        <taxon>Bacillati</taxon>
        <taxon>Bacillota</taxon>
        <taxon>Bacilli</taxon>
        <taxon>Lactobacillales</taxon>
        <taxon>Lactobacillaceae</taxon>
        <taxon>Paucilactobacillus</taxon>
    </lineage>
</organism>
<dbReference type="AlphaFoldDB" id="A0A0R1RN42"/>